<dbReference type="OrthoDB" id="438840at2759"/>
<evidence type="ECO:0000313" key="4">
    <source>
        <dbReference type="Proteomes" id="UP000186817"/>
    </source>
</evidence>
<comment type="caution">
    <text evidence="3">The sequence shown here is derived from an EMBL/GenBank/DDBJ whole genome shotgun (WGS) entry which is preliminary data.</text>
</comment>
<sequence>MDRGRAVVASGGKAVVVDIIMATATTTGARVEVAGPPILPREGLRWLVLSRRGRSTTSTFRAQTIERLDTDLLASRAEIEQLREDKRVLLDEKTILQAEKVTILQEKVSMEMKMHTALALQETAERELEALREKHSKAVQSANAALTESMEARQRENRSMEERLKLAKQLQEATEAKLKKAETELSRLRARRFDCWFAAVASECSADPPMSHGAMRLELPCICMDRDAVVQSESDCAAPAVKGFSNLKSGQGAGPPKAAARAELVQKDARNKEIRPRLTQKDFDHMLSCVKDHDELVADRRKLRELLPKLTEAQQKILILEQALEKLRRCRAWGDDVWALEAGWLSLPSEEGDSLAAVQQGISDCDAILWHKGASEPPPSDGSPVKATEYQKRCTAARRTVCCVVSEVSMFRHFACPAFVSQVITVDGEPAEQLCPQMVKGLGCNVVASFRCHLHSAQKTLENCMQADKRTADLMDSLIVGYADSSGLGGFARAIRNSLRLKASYGKHCQELDSVLCKASTGGWSFAPQRFSTVLSVSETLCLNMGPALKTLQESVIRGGRNKEWARRVLAVLKPENMLLLALLCELCKVAQRYVHRWDRSVDQTTVADTALEFERFKLEANRLFSFRSVDGDLQQPLVLSPDFTSGMPQLLRASYNLLQQEAVIDEGLMVYFRPQWDEQTYREAMAKELGAIQNILKHFVDGIDLWHNTAVASAFAPLDVSTWTKRCSDDTLEAVMKPLAQMLGMEVAALSKQYLLARPSFAVLERRGIRCLRVAWSETMKHWGERLPELVALFLATYASTSEVEQNFSFLEMMSSMLRVRLDGLPPHKFVEQRQDTRTQAATFLLSADAAATQQMFLEKFGGGKNACKSDLPRRSRTLQDAEPQTAADVQVQRGKETKASLKRKRALQVAGLNSATEVCEDTQDLEAVAQNSATLRQEESPGFEKLKKALTRNATILRNRFLNMISGDTKKYDDAVRDAAKLEARLLKALRPSGPLPTDWHPSLSVAKSLVIHPVGCNTAAMQAWGLRCMPWTGTVPDFQELLRYAPEDLVWFHPDAESEVQFIMRGAGADQSALVASSAVGGWVAGAQWLATCDAHGRAVRPLFRLASALEEEKESLTCNTHVLHLWINFSCACVCVCVHLCATAHMLRALSIYIEKGAGKAENEVAKAVARLISVVSESDKPKNWALHRKWKSVKAKSTLVIAEDVPKCKKHQIKHKLCGQVMSGLRFDWVGVSAGSIGKKLKPSFVFVHTKLEDASPAAQWDMCIRWYNPPEPPLQDNTAGL</sequence>
<reference evidence="3 4" key="1">
    <citation type="submission" date="2016-02" db="EMBL/GenBank/DDBJ databases">
        <title>Genome analysis of coral dinoflagellate symbionts highlights evolutionary adaptations to a symbiotic lifestyle.</title>
        <authorList>
            <person name="Aranda M."/>
            <person name="Li Y."/>
            <person name="Liew Y.J."/>
            <person name="Baumgarten S."/>
            <person name="Simakov O."/>
            <person name="Wilson M."/>
            <person name="Piel J."/>
            <person name="Ashoor H."/>
            <person name="Bougouffa S."/>
            <person name="Bajic V.B."/>
            <person name="Ryu T."/>
            <person name="Ravasi T."/>
            <person name="Bayer T."/>
            <person name="Micklem G."/>
            <person name="Kim H."/>
            <person name="Bhak J."/>
            <person name="Lajeunesse T.C."/>
            <person name="Voolstra C.R."/>
        </authorList>
    </citation>
    <scope>NUCLEOTIDE SEQUENCE [LARGE SCALE GENOMIC DNA]</scope>
    <source>
        <strain evidence="3 4">CCMP2467</strain>
    </source>
</reference>
<evidence type="ECO:0000256" key="2">
    <source>
        <dbReference type="SAM" id="MobiDB-lite"/>
    </source>
</evidence>
<name>A0A1Q9EWS7_SYMMI</name>
<feature type="compositionally biased region" description="Basic and acidic residues" evidence="2">
    <location>
        <begin position="872"/>
        <end position="881"/>
    </location>
</feature>
<proteinExistence type="predicted"/>
<dbReference type="EMBL" id="LSRX01000052">
    <property type="protein sequence ID" value="OLQ11898.1"/>
    <property type="molecule type" value="Genomic_DNA"/>
</dbReference>
<feature type="region of interest" description="Disordered" evidence="2">
    <location>
        <begin position="869"/>
        <end position="897"/>
    </location>
</feature>
<protein>
    <submittedName>
        <fullName evidence="3">Uncharacterized protein</fullName>
    </submittedName>
</protein>
<evidence type="ECO:0000256" key="1">
    <source>
        <dbReference type="SAM" id="Coils"/>
    </source>
</evidence>
<feature type="coiled-coil region" evidence="1">
    <location>
        <begin position="65"/>
        <end position="191"/>
    </location>
</feature>
<dbReference type="Proteomes" id="UP000186817">
    <property type="component" value="Unassembled WGS sequence"/>
</dbReference>
<organism evidence="3 4">
    <name type="scientific">Symbiodinium microadriaticum</name>
    <name type="common">Dinoflagellate</name>
    <name type="synonym">Zooxanthella microadriatica</name>
    <dbReference type="NCBI Taxonomy" id="2951"/>
    <lineage>
        <taxon>Eukaryota</taxon>
        <taxon>Sar</taxon>
        <taxon>Alveolata</taxon>
        <taxon>Dinophyceae</taxon>
        <taxon>Suessiales</taxon>
        <taxon>Symbiodiniaceae</taxon>
        <taxon>Symbiodinium</taxon>
    </lineage>
</organism>
<keyword evidence="4" id="KW-1185">Reference proteome</keyword>
<keyword evidence="1" id="KW-0175">Coiled coil</keyword>
<accession>A0A1Q9EWS7</accession>
<gene>
    <name evidence="3" type="ORF">AK812_SmicGene4238</name>
</gene>
<evidence type="ECO:0000313" key="3">
    <source>
        <dbReference type="EMBL" id="OLQ11898.1"/>
    </source>
</evidence>